<keyword evidence="10" id="KW-1185">Reference proteome</keyword>
<evidence type="ECO:0000256" key="5">
    <source>
        <dbReference type="ARBA" id="ARBA00022989"/>
    </source>
</evidence>
<keyword evidence="5 7" id="KW-1133">Transmembrane helix</keyword>
<dbReference type="Proteomes" id="UP000580474">
    <property type="component" value="Unassembled WGS sequence"/>
</dbReference>
<reference evidence="9 10" key="1">
    <citation type="submission" date="2020-08" db="EMBL/GenBank/DDBJ databases">
        <title>Sequencing the genomes of 1000 actinobacteria strains.</title>
        <authorList>
            <person name="Klenk H.-P."/>
        </authorList>
    </citation>
    <scope>NUCLEOTIDE SEQUENCE [LARGE SCALE GENOMIC DNA]</scope>
    <source>
        <strain evidence="9 10">DSM 45582</strain>
    </source>
</reference>
<evidence type="ECO:0000256" key="2">
    <source>
        <dbReference type="ARBA" id="ARBA00022448"/>
    </source>
</evidence>
<evidence type="ECO:0000256" key="7">
    <source>
        <dbReference type="RuleBase" id="RU363032"/>
    </source>
</evidence>
<dbReference type="Gene3D" id="1.10.3720.10">
    <property type="entry name" value="MetI-like"/>
    <property type="match status" value="1"/>
</dbReference>
<dbReference type="GO" id="GO:0005886">
    <property type="term" value="C:plasma membrane"/>
    <property type="evidence" value="ECO:0007669"/>
    <property type="project" value="UniProtKB-SubCell"/>
</dbReference>
<evidence type="ECO:0000313" key="10">
    <source>
        <dbReference type="Proteomes" id="UP000580474"/>
    </source>
</evidence>
<dbReference type="InterPro" id="IPR050366">
    <property type="entry name" value="BP-dependent_transpt_permease"/>
</dbReference>
<evidence type="ECO:0000256" key="1">
    <source>
        <dbReference type="ARBA" id="ARBA00004651"/>
    </source>
</evidence>
<dbReference type="InterPro" id="IPR035906">
    <property type="entry name" value="MetI-like_sf"/>
</dbReference>
<evidence type="ECO:0000259" key="8">
    <source>
        <dbReference type="PROSITE" id="PS50928"/>
    </source>
</evidence>
<comment type="similarity">
    <text evidence="7">Belongs to the binding-protein-dependent transport system permease family.</text>
</comment>
<sequence length="256" mass="25870">MRPRRIAGLLGAGTFLLVLVIAAGGDPLATNMGEVLRAPSLAHPLGTDELGRDVLARLAHGAVVTLGTAGTALAAAVLLGTLAGCATGWSTSPVAALVRAGVDVATALPPLIVALVTALIAGPSTTALLLALAGVGWLPFARNADAMTAQLRTRNWVLAHRALGAGRLRIWHRSLLPFLAPATGALAAVRLPALVNTVAALGFLGLGPPPPSPEWGAMIAESVDHLGTAPWLLAAPVLALVAVQALVSACFARTRE</sequence>
<accession>A0A840NCQ5</accession>
<protein>
    <submittedName>
        <fullName evidence="9">Peptide/nickel transport system permease protein</fullName>
    </submittedName>
</protein>
<feature type="transmembrane region" description="Helical" evidence="7">
    <location>
        <begin position="96"/>
        <end position="121"/>
    </location>
</feature>
<dbReference type="PROSITE" id="PS50928">
    <property type="entry name" value="ABC_TM1"/>
    <property type="match status" value="1"/>
</dbReference>
<dbReference type="EMBL" id="JACHIV010000001">
    <property type="protein sequence ID" value="MBB5068711.1"/>
    <property type="molecule type" value="Genomic_DNA"/>
</dbReference>
<dbReference type="Pfam" id="PF00528">
    <property type="entry name" value="BPD_transp_1"/>
    <property type="match status" value="1"/>
</dbReference>
<evidence type="ECO:0000256" key="3">
    <source>
        <dbReference type="ARBA" id="ARBA00022475"/>
    </source>
</evidence>
<dbReference type="AlphaFoldDB" id="A0A840NCQ5"/>
<dbReference type="PANTHER" id="PTHR43386">
    <property type="entry name" value="OLIGOPEPTIDE TRANSPORT SYSTEM PERMEASE PROTEIN APPC"/>
    <property type="match status" value="1"/>
</dbReference>
<dbReference type="PANTHER" id="PTHR43386:SF1">
    <property type="entry name" value="D,D-DIPEPTIDE TRANSPORT SYSTEM PERMEASE PROTEIN DDPC-RELATED"/>
    <property type="match status" value="1"/>
</dbReference>
<organism evidence="9 10">
    <name type="scientific">Saccharopolyspora gloriosae</name>
    <dbReference type="NCBI Taxonomy" id="455344"/>
    <lineage>
        <taxon>Bacteria</taxon>
        <taxon>Bacillati</taxon>
        <taxon>Actinomycetota</taxon>
        <taxon>Actinomycetes</taxon>
        <taxon>Pseudonocardiales</taxon>
        <taxon>Pseudonocardiaceae</taxon>
        <taxon>Saccharopolyspora</taxon>
    </lineage>
</organism>
<keyword evidence="3" id="KW-1003">Cell membrane</keyword>
<feature type="transmembrane region" description="Helical" evidence="7">
    <location>
        <begin position="175"/>
        <end position="204"/>
    </location>
</feature>
<feature type="transmembrane region" description="Helical" evidence="7">
    <location>
        <begin position="58"/>
        <end position="84"/>
    </location>
</feature>
<dbReference type="RefSeq" id="WP_184478373.1">
    <property type="nucleotide sequence ID" value="NZ_JACHIV010000001.1"/>
</dbReference>
<dbReference type="SUPFAM" id="SSF161098">
    <property type="entry name" value="MetI-like"/>
    <property type="match status" value="1"/>
</dbReference>
<feature type="transmembrane region" description="Helical" evidence="7">
    <location>
        <begin position="127"/>
        <end position="144"/>
    </location>
</feature>
<feature type="transmembrane region" description="Helical" evidence="7">
    <location>
        <begin position="231"/>
        <end position="252"/>
    </location>
</feature>
<keyword evidence="2 7" id="KW-0813">Transport</keyword>
<keyword evidence="4 7" id="KW-0812">Transmembrane</keyword>
<gene>
    <name evidence="9" type="ORF">BJ969_001799</name>
</gene>
<evidence type="ECO:0000256" key="6">
    <source>
        <dbReference type="ARBA" id="ARBA00023136"/>
    </source>
</evidence>
<feature type="domain" description="ABC transmembrane type-1" evidence="8">
    <location>
        <begin position="62"/>
        <end position="251"/>
    </location>
</feature>
<comment type="caution">
    <text evidence="9">The sequence shown here is derived from an EMBL/GenBank/DDBJ whole genome shotgun (WGS) entry which is preliminary data.</text>
</comment>
<comment type="subcellular location">
    <subcellularLocation>
        <location evidence="1 7">Cell membrane</location>
        <topology evidence="1 7">Multi-pass membrane protein</topology>
    </subcellularLocation>
</comment>
<name>A0A840NCQ5_9PSEU</name>
<evidence type="ECO:0000256" key="4">
    <source>
        <dbReference type="ARBA" id="ARBA00022692"/>
    </source>
</evidence>
<dbReference type="GO" id="GO:0055085">
    <property type="term" value="P:transmembrane transport"/>
    <property type="evidence" value="ECO:0007669"/>
    <property type="project" value="InterPro"/>
</dbReference>
<dbReference type="CDD" id="cd06261">
    <property type="entry name" value="TM_PBP2"/>
    <property type="match status" value="1"/>
</dbReference>
<dbReference type="InterPro" id="IPR000515">
    <property type="entry name" value="MetI-like"/>
</dbReference>
<proteinExistence type="inferred from homology"/>
<keyword evidence="6 7" id="KW-0472">Membrane</keyword>
<evidence type="ECO:0000313" key="9">
    <source>
        <dbReference type="EMBL" id="MBB5068711.1"/>
    </source>
</evidence>